<dbReference type="CDD" id="cd06225">
    <property type="entry name" value="HAMP"/>
    <property type="match status" value="1"/>
</dbReference>
<keyword evidence="10" id="KW-0472">Membrane</keyword>
<protein>
    <recommendedName>
        <fullName evidence="3">histidine kinase</fullName>
        <ecNumber evidence="3">2.7.13.3</ecNumber>
    </recommendedName>
</protein>
<dbReference type="SUPFAM" id="SSF158472">
    <property type="entry name" value="HAMP domain-like"/>
    <property type="match status" value="1"/>
</dbReference>
<dbReference type="InterPro" id="IPR004358">
    <property type="entry name" value="Sig_transdc_His_kin-like_C"/>
</dbReference>
<evidence type="ECO:0000259" key="12">
    <source>
        <dbReference type="PROSITE" id="PS50885"/>
    </source>
</evidence>
<organism evidence="13 14">
    <name type="scientific">Pandoraea terrigena</name>
    <dbReference type="NCBI Taxonomy" id="2508292"/>
    <lineage>
        <taxon>Bacteria</taxon>
        <taxon>Pseudomonadati</taxon>
        <taxon>Pseudomonadota</taxon>
        <taxon>Betaproteobacteria</taxon>
        <taxon>Burkholderiales</taxon>
        <taxon>Burkholderiaceae</taxon>
        <taxon>Pandoraea</taxon>
    </lineage>
</organism>
<keyword evidence="8" id="KW-0418">Kinase</keyword>
<dbReference type="PROSITE" id="PS50885">
    <property type="entry name" value="HAMP"/>
    <property type="match status" value="1"/>
</dbReference>
<evidence type="ECO:0000256" key="4">
    <source>
        <dbReference type="ARBA" id="ARBA00022475"/>
    </source>
</evidence>
<dbReference type="SMART" id="SM00387">
    <property type="entry name" value="HATPase_c"/>
    <property type="match status" value="1"/>
</dbReference>
<dbReference type="CDD" id="cd00082">
    <property type="entry name" value="HisKA"/>
    <property type="match status" value="1"/>
</dbReference>
<dbReference type="PANTHER" id="PTHR44936:SF10">
    <property type="entry name" value="SENSOR PROTEIN RSTB"/>
    <property type="match status" value="1"/>
</dbReference>
<evidence type="ECO:0000313" key="13">
    <source>
        <dbReference type="EMBL" id="VVE37981.1"/>
    </source>
</evidence>
<gene>
    <name evidence="13" type="ORF">PTE31013_04028</name>
</gene>
<dbReference type="InterPro" id="IPR050980">
    <property type="entry name" value="2C_sensor_his_kinase"/>
</dbReference>
<dbReference type="InterPro" id="IPR036890">
    <property type="entry name" value="HATPase_C_sf"/>
</dbReference>
<dbReference type="InterPro" id="IPR003594">
    <property type="entry name" value="HATPase_dom"/>
</dbReference>
<evidence type="ECO:0000256" key="5">
    <source>
        <dbReference type="ARBA" id="ARBA00022553"/>
    </source>
</evidence>
<evidence type="ECO:0000256" key="10">
    <source>
        <dbReference type="SAM" id="Phobius"/>
    </source>
</evidence>
<comment type="catalytic activity">
    <reaction evidence="1">
        <text>ATP + protein L-histidine = ADP + protein N-phospho-L-histidine.</text>
        <dbReference type="EC" id="2.7.13.3"/>
    </reaction>
</comment>
<dbReference type="GO" id="GO:0000155">
    <property type="term" value="F:phosphorelay sensor kinase activity"/>
    <property type="evidence" value="ECO:0007669"/>
    <property type="project" value="InterPro"/>
</dbReference>
<reference evidence="13 14" key="1">
    <citation type="submission" date="2019-08" db="EMBL/GenBank/DDBJ databases">
        <authorList>
            <person name="Peeters C."/>
        </authorList>
    </citation>
    <scope>NUCLEOTIDE SEQUENCE [LARGE SCALE GENOMIC DNA]</scope>
    <source>
        <strain evidence="13 14">LMG 31013</strain>
    </source>
</reference>
<dbReference type="SUPFAM" id="SSF47384">
    <property type="entry name" value="Homodimeric domain of signal transducing histidine kinase"/>
    <property type="match status" value="1"/>
</dbReference>
<dbReference type="PRINTS" id="PR00344">
    <property type="entry name" value="BCTRLSENSOR"/>
</dbReference>
<keyword evidence="10" id="KW-0812">Transmembrane</keyword>
<keyword evidence="9" id="KW-0067">ATP-binding</keyword>
<feature type="transmembrane region" description="Helical" evidence="10">
    <location>
        <begin position="152"/>
        <end position="171"/>
    </location>
</feature>
<dbReference type="SMART" id="SM00304">
    <property type="entry name" value="HAMP"/>
    <property type="match status" value="1"/>
</dbReference>
<keyword evidence="5" id="KW-0597">Phosphoprotein</keyword>
<dbReference type="InterPro" id="IPR036097">
    <property type="entry name" value="HisK_dim/P_sf"/>
</dbReference>
<accession>A0A5E4XN97</accession>
<dbReference type="PROSITE" id="PS50109">
    <property type="entry name" value="HIS_KIN"/>
    <property type="match status" value="1"/>
</dbReference>
<dbReference type="Pfam" id="PF00672">
    <property type="entry name" value="HAMP"/>
    <property type="match status" value="1"/>
</dbReference>
<dbReference type="Pfam" id="PF00512">
    <property type="entry name" value="HisKA"/>
    <property type="match status" value="1"/>
</dbReference>
<keyword evidence="14" id="KW-1185">Reference proteome</keyword>
<dbReference type="Gene3D" id="6.10.340.10">
    <property type="match status" value="1"/>
</dbReference>
<dbReference type="OrthoDB" id="9804645at2"/>
<dbReference type="InterPro" id="IPR003661">
    <property type="entry name" value="HisK_dim/P_dom"/>
</dbReference>
<dbReference type="SMART" id="SM00388">
    <property type="entry name" value="HisKA"/>
    <property type="match status" value="1"/>
</dbReference>
<feature type="domain" description="Histidine kinase" evidence="11">
    <location>
        <begin position="232"/>
        <end position="448"/>
    </location>
</feature>
<keyword evidence="10" id="KW-1133">Transmembrane helix</keyword>
<evidence type="ECO:0000256" key="9">
    <source>
        <dbReference type="ARBA" id="ARBA00022840"/>
    </source>
</evidence>
<dbReference type="RefSeq" id="WP_150614401.1">
    <property type="nucleotide sequence ID" value="NZ_CABPRU010000012.1"/>
</dbReference>
<feature type="domain" description="HAMP" evidence="12">
    <location>
        <begin position="169"/>
        <end position="224"/>
    </location>
</feature>
<evidence type="ECO:0000256" key="3">
    <source>
        <dbReference type="ARBA" id="ARBA00012438"/>
    </source>
</evidence>
<dbReference type="Proteomes" id="UP000334380">
    <property type="component" value="Unassembled WGS sequence"/>
</dbReference>
<keyword evidence="4" id="KW-1003">Cell membrane</keyword>
<dbReference type="GO" id="GO:0005886">
    <property type="term" value="C:plasma membrane"/>
    <property type="evidence" value="ECO:0007669"/>
    <property type="project" value="UniProtKB-SubCell"/>
</dbReference>
<evidence type="ECO:0000259" key="11">
    <source>
        <dbReference type="PROSITE" id="PS50109"/>
    </source>
</evidence>
<dbReference type="PANTHER" id="PTHR44936">
    <property type="entry name" value="SENSOR PROTEIN CREC"/>
    <property type="match status" value="1"/>
</dbReference>
<evidence type="ECO:0000256" key="7">
    <source>
        <dbReference type="ARBA" id="ARBA00022741"/>
    </source>
</evidence>
<evidence type="ECO:0000256" key="8">
    <source>
        <dbReference type="ARBA" id="ARBA00022777"/>
    </source>
</evidence>
<dbReference type="EMBL" id="CABPRU010000012">
    <property type="protein sequence ID" value="VVE37981.1"/>
    <property type="molecule type" value="Genomic_DNA"/>
</dbReference>
<evidence type="ECO:0000256" key="1">
    <source>
        <dbReference type="ARBA" id="ARBA00000085"/>
    </source>
</evidence>
<name>A0A5E4XN97_9BURK</name>
<dbReference type="Pfam" id="PF02518">
    <property type="entry name" value="HATPase_c"/>
    <property type="match status" value="1"/>
</dbReference>
<dbReference type="SUPFAM" id="SSF55874">
    <property type="entry name" value="ATPase domain of HSP90 chaperone/DNA topoisomerase II/histidine kinase"/>
    <property type="match status" value="1"/>
</dbReference>
<evidence type="ECO:0000256" key="6">
    <source>
        <dbReference type="ARBA" id="ARBA00022679"/>
    </source>
</evidence>
<evidence type="ECO:0000313" key="14">
    <source>
        <dbReference type="Proteomes" id="UP000334380"/>
    </source>
</evidence>
<comment type="subcellular location">
    <subcellularLocation>
        <location evidence="2">Cell membrane</location>
        <topology evidence="2">Multi-pass membrane protein</topology>
    </subcellularLocation>
</comment>
<evidence type="ECO:0000256" key="2">
    <source>
        <dbReference type="ARBA" id="ARBA00004651"/>
    </source>
</evidence>
<dbReference type="InterPro" id="IPR005467">
    <property type="entry name" value="His_kinase_dom"/>
</dbReference>
<dbReference type="GO" id="GO:0005524">
    <property type="term" value="F:ATP binding"/>
    <property type="evidence" value="ECO:0007669"/>
    <property type="project" value="UniProtKB-KW"/>
</dbReference>
<keyword evidence="7" id="KW-0547">Nucleotide-binding</keyword>
<dbReference type="EC" id="2.7.13.3" evidence="3"/>
<dbReference type="Gene3D" id="3.30.565.10">
    <property type="entry name" value="Histidine kinase-like ATPase, C-terminal domain"/>
    <property type="match status" value="1"/>
</dbReference>
<keyword evidence="6" id="KW-0808">Transferase</keyword>
<dbReference type="AlphaFoldDB" id="A0A5E4XN97"/>
<sequence length="448" mass="48467">MHMGRLFWKIFVGFWLTVILVSAATALWFTLQRLRPPQDIVIEEMAARTSMAVVRSAALALAVGGQDTLAQWQETLSPTQRRNFSVEAAGFDKVPVPALAASDAVALDRHEVLAPQASIRATAPDGRTYALKYRETVEGLPYSDDHGPPAQLVISCLLGSLAFAALLAWYVTSPIRRLSRAFDRLAAGDMSVRTAPSLGRRRDELADLSRDFDQMAERIQGLVDARERLLHNVSHELRSPLARLHVAVDLARLDPAKTETSLTRIEREAQRLNALVGELLTLSRIEHGSLRLDAHVDLAALCAAVVEDAGYEGSMSGKRIHMTTMPPAAPPPELMLGSPELLRRAIENVVRNALHVSPQGVPVEVLFTHDLAANAYTIMVSDRGPGVPPESLGAMFEPFVQAHDGKREGFGLGLAIAARAVAAHGGAMAAVNRAGGGLTVTIRLPMNR</sequence>
<dbReference type="InterPro" id="IPR003660">
    <property type="entry name" value="HAMP_dom"/>
</dbReference>
<proteinExistence type="predicted"/>
<dbReference type="Gene3D" id="1.10.287.130">
    <property type="match status" value="1"/>
</dbReference>